<proteinExistence type="predicted"/>
<dbReference type="InterPro" id="IPR036305">
    <property type="entry name" value="RGS_sf"/>
</dbReference>
<evidence type="ECO:0000313" key="3">
    <source>
        <dbReference type="EMBL" id="KIW92245.1"/>
    </source>
</evidence>
<keyword evidence="2" id="KW-0472">Membrane</keyword>
<evidence type="ECO:0000313" key="4">
    <source>
        <dbReference type="Proteomes" id="UP000053789"/>
    </source>
</evidence>
<dbReference type="SUPFAM" id="SSF48097">
    <property type="entry name" value="Regulator of G-protein signaling, RGS"/>
    <property type="match status" value="1"/>
</dbReference>
<dbReference type="VEuPathDB" id="FungiDB:Z519_07229"/>
<evidence type="ECO:0008006" key="5">
    <source>
        <dbReference type="Google" id="ProtNLM"/>
    </source>
</evidence>
<evidence type="ECO:0000256" key="1">
    <source>
        <dbReference type="SAM" id="MobiDB-lite"/>
    </source>
</evidence>
<dbReference type="InterPro" id="IPR044926">
    <property type="entry name" value="RGS_subdomain_2"/>
</dbReference>
<dbReference type="AlphaFoldDB" id="A0A0D2HN39"/>
<dbReference type="GeneID" id="27700157"/>
<feature type="region of interest" description="Disordered" evidence="1">
    <location>
        <begin position="144"/>
        <end position="180"/>
    </location>
</feature>
<dbReference type="PANTHER" id="PTHR39466">
    <property type="entry name" value="RGS DOMAIN-CONTAINING PROTEIN"/>
    <property type="match status" value="1"/>
</dbReference>
<dbReference type="RefSeq" id="XP_016618914.1">
    <property type="nucleotide sequence ID" value="XM_016764964.1"/>
</dbReference>
<dbReference type="Gene3D" id="1.10.167.10">
    <property type="entry name" value="Regulator of G-protein Signalling 4, domain 2"/>
    <property type="match status" value="1"/>
</dbReference>
<evidence type="ECO:0000256" key="2">
    <source>
        <dbReference type="SAM" id="Phobius"/>
    </source>
</evidence>
<feature type="transmembrane region" description="Helical" evidence="2">
    <location>
        <begin position="296"/>
        <end position="317"/>
    </location>
</feature>
<protein>
    <recommendedName>
        <fullName evidence="5">RGS domain-containing protein</fullName>
    </recommendedName>
</protein>
<dbReference type="PANTHER" id="PTHR39466:SF1">
    <property type="entry name" value="RGS DOMAIN-CONTAINING PROTEIN"/>
    <property type="match status" value="1"/>
</dbReference>
<keyword evidence="4" id="KW-1185">Reference proteome</keyword>
<dbReference type="OrthoDB" id="3232309at2759"/>
<keyword evidence="2" id="KW-0812">Transmembrane</keyword>
<keyword evidence="2" id="KW-1133">Transmembrane helix</keyword>
<sequence>MVLSLSYRRPAYVTSSRDSVESEKGGRVESINSNSSCPYGIPDALSFDRIISGGTCPPVTTRQFMDFLRYIEYDAENLQFYLWYHDYCKRFDGLPDSEKKLSPEWNVDQALAEKTNAEKEKLPKKMASAAAAAVLKGTDFDPHAKLAAPDAGPNPFSTPPRTPSATATDHDSMAPSTVGYSEDATTLRAGTIDHGKRAKAAFEETGNLQPFTIQPFREEISRIIAIYIADGGARLLNLSAKEKAVLLKALSVTTHPSAFRDVIATVEWTLRHQAHPNFIRWTICNGNKPRQAFARFLGVAGIVGGIVYAIVITLSSVSRGWRALAFLGLFIGIATLFAAWKGMCVVLHGMHHRHLRPWELFDDEDEASCDHGLKKSSFDSLGSSNSYEDEPWVAKYEKRNIIRKIFDREVWIQEPALRQIQDTIFVQALITASVVGAITTAIFLAVREDPFSNLVPASNLNNQVPRGNFY</sequence>
<accession>A0A0D2HN39</accession>
<reference evidence="3" key="1">
    <citation type="submission" date="2015-01" db="EMBL/GenBank/DDBJ databases">
        <title>The Genome Sequence of Cladophialophora bantiana CBS 173.52.</title>
        <authorList>
            <consortium name="The Broad Institute Genomics Platform"/>
            <person name="Cuomo C."/>
            <person name="de Hoog S."/>
            <person name="Gorbushina A."/>
            <person name="Stielow B."/>
            <person name="Teixiera M."/>
            <person name="Abouelleil A."/>
            <person name="Chapman S.B."/>
            <person name="Priest M."/>
            <person name="Young S.K."/>
            <person name="Wortman J."/>
            <person name="Nusbaum C."/>
            <person name="Birren B."/>
        </authorList>
    </citation>
    <scope>NUCLEOTIDE SEQUENCE [LARGE SCALE GENOMIC DNA]</scope>
    <source>
        <strain evidence="3">CBS 173.52</strain>
    </source>
</reference>
<gene>
    <name evidence="3" type="ORF">Z519_07229</name>
</gene>
<organism evidence="3 4">
    <name type="scientific">Cladophialophora bantiana (strain ATCC 10958 / CBS 173.52 / CDC B-1940 / NIH 8579)</name>
    <name type="common">Xylohypha bantiana</name>
    <dbReference type="NCBI Taxonomy" id="1442370"/>
    <lineage>
        <taxon>Eukaryota</taxon>
        <taxon>Fungi</taxon>
        <taxon>Dikarya</taxon>
        <taxon>Ascomycota</taxon>
        <taxon>Pezizomycotina</taxon>
        <taxon>Eurotiomycetes</taxon>
        <taxon>Chaetothyriomycetidae</taxon>
        <taxon>Chaetothyriales</taxon>
        <taxon>Herpotrichiellaceae</taxon>
        <taxon>Cladophialophora</taxon>
    </lineage>
</organism>
<dbReference type="HOGENOM" id="CLU_041181_1_0_1"/>
<name>A0A0D2HN39_CLAB1</name>
<feature type="transmembrane region" description="Helical" evidence="2">
    <location>
        <begin position="424"/>
        <end position="446"/>
    </location>
</feature>
<dbReference type="Proteomes" id="UP000053789">
    <property type="component" value="Unassembled WGS sequence"/>
</dbReference>
<feature type="transmembrane region" description="Helical" evidence="2">
    <location>
        <begin position="323"/>
        <end position="347"/>
    </location>
</feature>
<dbReference type="EMBL" id="KN846989">
    <property type="protein sequence ID" value="KIW92245.1"/>
    <property type="molecule type" value="Genomic_DNA"/>
</dbReference>